<organism evidence="1">
    <name type="scientific">marine sediment metagenome</name>
    <dbReference type="NCBI Taxonomy" id="412755"/>
    <lineage>
        <taxon>unclassified sequences</taxon>
        <taxon>metagenomes</taxon>
        <taxon>ecological metagenomes</taxon>
    </lineage>
</organism>
<name>A0A0F8WMB7_9ZZZZ</name>
<accession>A0A0F8WMB7</accession>
<dbReference type="EMBL" id="LAZR01064271">
    <property type="protein sequence ID" value="KKK57843.1"/>
    <property type="molecule type" value="Genomic_DNA"/>
</dbReference>
<sequence length="121" mass="14419">MIIFCPGCDFSIDYKLKTWDESVVIPFVCPDCNTFFWIRKQAADELRIEADIEESIIIPPIVEGTYIYINNKEHEFFLERGTIIKRDHIHYRIKFNSKDHRINNKCVWVPSHWVMVMPEGL</sequence>
<proteinExistence type="predicted"/>
<protein>
    <submittedName>
        <fullName evidence="1">Uncharacterized protein</fullName>
    </submittedName>
</protein>
<evidence type="ECO:0000313" key="1">
    <source>
        <dbReference type="EMBL" id="KKK57843.1"/>
    </source>
</evidence>
<gene>
    <name evidence="1" type="ORF">LCGC14_3050400</name>
</gene>
<comment type="caution">
    <text evidence="1">The sequence shown here is derived from an EMBL/GenBank/DDBJ whole genome shotgun (WGS) entry which is preliminary data.</text>
</comment>
<reference evidence="1" key="1">
    <citation type="journal article" date="2015" name="Nature">
        <title>Complex archaea that bridge the gap between prokaryotes and eukaryotes.</title>
        <authorList>
            <person name="Spang A."/>
            <person name="Saw J.H."/>
            <person name="Jorgensen S.L."/>
            <person name="Zaremba-Niedzwiedzka K."/>
            <person name="Martijn J."/>
            <person name="Lind A.E."/>
            <person name="van Eijk R."/>
            <person name="Schleper C."/>
            <person name="Guy L."/>
            <person name="Ettema T.J."/>
        </authorList>
    </citation>
    <scope>NUCLEOTIDE SEQUENCE</scope>
</reference>
<dbReference type="AlphaFoldDB" id="A0A0F8WMB7"/>